<dbReference type="Proteomes" id="UP000316213">
    <property type="component" value="Unassembled WGS sequence"/>
</dbReference>
<reference evidence="1 2" key="1">
    <citation type="submission" date="2019-02" db="EMBL/GenBank/DDBJ databases">
        <title>Deep-cultivation of Planctomycetes and their phenomic and genomic characterization uncovers novel biology.</title>
        <authorList>
            <person name="Wiegand S."/>
            <person name="Jogler M."/>
            <person name="Boedeker C."/>
            <person name="Pinto D."/>
            <person name="Vollmers J."/>
            <person name="Rivas-Marin E."/>
            <person name="Kohn T."/>
            <person name="Peeters S.H."/>
            <person name="Heuer A."/>
            <person name="Rast P."/>
            <person name="Oberbeckmann S."/>
            <person name="Bunk B."/>
            <person name="Jeske O."/>
            <person name="Meyerdierks A."/>
            <person name="Storesund J.E."/>
            <person name="Kallscheuer N."/>
            <person name="Luecker S."/>
            <person name="Lage O.M."/>
            <person name="Pohl T."/>
            <person name="Merkel B.J."/>
            <person name="Hornburger P."/>
            <person name="Mueller R.-W."/>
            <person name="Bruemmer F."/>
            <person name="Labrenz M."/>
            <person name="Spormann A.M."/>
            <person name="Op Den Camp H."/>
            <person name="Overmann J."/>
            <person name="Amann R."/>
            <person name="Jetten M.S.M."/>
            <person name="Mascher T."/>
            <person name="Medema M.H."/>
            <person name="Devos D.P."/>
            <person name="Kaster A.-K."/>
            <person name="Ovreas L."/>
            <person name="Rohde M."/>
            <person name="Galperin M.Y."/>
            <person name="Jogler C."/>
        </authorList>
    </citation>
    <scope>NUCLEOTIDE SEQUENCE [LARGE SCALE GENOMIC DNA]</scope>
    <source>
        <strain evidence="1 2">Pla100</strain>
    </source>
</reference>
<dbReference type="AlphaFoldDB" id="A0A5C6AB96"/>
<name>A0A5C6AB96_9BACT</name>
<evidence type="ECO:0000313" key="2">
    <source>
        <dbReference type="Proteomes" id="UP000316213"/>
    </source>
</evidence>
<protein>
    <submittedName>
        <fullName evidence="1">Uncharacterized protein</fullName>
    </submittedName>
</protein>
<gene>
    <name evidence="1" type="ORF">Pla100_24340</name>
</gene>
<proteinExistence type="predicted"/>
<sequence>MTQNYGRIQHREITLSKLGIAIDEDASISLCHRQIELGNRMVQQHWMRKPGLYGTRNQSSSNHQAVLQAFRCVALNAGNRDAHTVAETHILASLLSASRSNGAQRIFPDASLKLRDRTERSHRQALDEMLNLSANQRMTLHEFDVQNRQALGFPEYEEEVWARYEEFSAQLFDQAIPVWRDDLGASIACVHSQWDRMNKSFGRRRGCEDEKQILDILSFESKAAFHQCYSALWCELIPHLAAEQNDQAFFNSFHALWHLEQRVPCEPHPKHLLHGLVLGLHPAFGDLLSTNAGKRVVCHILESPTNKEAQERFLHAGLVSLHHYAAQRECR</sequence>
<keyword evidence="2" id="KW-1185">Reference proteome</keyword>
<dbReference type="EMBL" id="SJPM01000004">
    <property type="protein sequence ID" value="TWT97284.1"/>
    <property type="molecule type" value="Genomic_DNA"/>
</dbReference>
<organism evidence="1 2">
    <name type="scientific">Neorhodopirellula pilleata</name>
    <dbReference type="NCBI Taxonomy" id="2714738"/>
    <lineage>
        <taxon>Bacteria</taxon>
        <taxon>Pseudomonadati</taxon>
        <taxon>Planctomycetota</taxon>
        <taxon>Planctomycetia</taxon>
        <taxon>Pirellulales</taxon>
        <taxon>Pirellulaceae</taxon>
        <taxon>Neorhodopirellula</taxon>
    </lineage>
</organism>
<evidence type="ECO:0000313" key="1">
    <source>
        <dbReference type="EMBL" id="TWT97284.1"/>
    </source>
</evidence>
<accession>A0A5C6AB96</accession>
<comment type="caution">
    <text evidence="1">The sequence shown here is derived from an EMBL/GenBank/DDBJ whole genome shotgun (WGS) entry which is preliminary data.</text>
</comment>